<reference evidence="1" key="2">
    <citation type="journal article" date="2021" name="PeerJ">
        <title>Extensive microbial diversity within the chicken gut microbiome revealed by metagenomics and culture.</title>
        <authorList>
            <person name="Gilroy R."/>
            <person name="Ravi A."/>
            <person name="Getino M."/>
            <person name="Pursley I."/>
            <person name="Horton D.L."/>
            <person name="Alikhan N.F."/>
            <person name="Baker D."/>
            <person name="Gharbi K."/>
            <person name="Hall N."/>
            <person name="Watson M."/>
            <person name="Adriaenssens E.M."/>
            <person name="Foster-Nyarko E."/>
            <person name="Jarju S."/>
            <person name="Secka A."/>
            <person name="Antonio M."/>
            <person name="Oren A."/>
            <person name="Chaudhuri R.R."/>
            <person name="La Ragione R."/>
            <person name="Hildebrand F."/>
            <person name="Pallen M.J."/>
        </authorList>
    </citation>
    <scope>NUCLEOTIDE SEQUENCE</scope>
    <source>
        <strain evidence="1">ChiSxjej1B13-7958</strain>
    </source>
</reference>
<organism evidence="1 2">
    <name type="scientific">Candidatus Caccousia avicola</name>
    <dbReference type="NCBI Taxonomy" id="2840721"/>
    <lineage>
        <taxon>Bacteria</taxon>
        <taxon>Bacillati</taxon>
        <taxon>Bacillota</taxon>
        <taxon>Clostridia</taxon>
        <taxon>Eubacteriales</taxon>
        <taxon>Oscillospiraceae</taxon>
        <taxon>Oscillospiraceae incertae sedis</taxon>
        <taxon>Candidatus Caccousia</taxon>
    </lineage>
</organism>
<evidence type="ECO:0000313" key="2">
    <source>
        <dbReference type="Proteomes" id="UP000824242"/>
    </source>
</evidence>
<sequence length="66" mass="6927">MNHAINAYFQSLIQQAGGPKAFANQYGLSAPTIEAWAAGTRRAQENSLTVVACALGLGTSGWTKLC</sequence>
<dbReference type="EMBL" id="DVGZ01000057">
    <property type="protein sequence ID" value="HIR47159.1"/>
    <property type="molecule type" value="Genomic_DNA"/>
</dbReference>
<proteinExistence type="predicted"/>
<gene>
    <name evidence="1" type="ORF">IAB89_05800</name>
</gene>
<dbReference type="AlphaFoldDB" id="A0A9D1DFN3"/>
<name>A0A9D1DFN3_9FIRM</name>
<evidence type="ECO:0000313" key="1">
    <source>
        <dbReference type="EMBL" id="HIR47159.1"/>
    </source>
</evidence>
<accession>A0A9D1DFN3</accession>
<protein>
    <submittedName>
        <fullName evidence="1">Uncharacterized protein</fullName>
    </submittedName>
</protein>
<reference evidence="1" key="1">
    <citation type="submission" date="2020-10" db="EMBL/GenBank/DDBJ databases">
        <authorList>
            <person name="Gilroy R."/>
        </authorList>
    </citation>
    <scope>NUCLEOTIDE SEQUENCE</scope>
    <source>
        <strain evidence="1">ChiSxjej1B13-7958</strain>
    </source>
</reference>
<comment type="caution">
    <text evidence="1">The sequence shown here is derived from an EMBL/GenBank/DDBJ whole genome shotgun (WGS) entry which is preliminary data.</text>
</comment>
<dbReference type="Proteomes" id="UP000824242">
    <property type="component" value="Unassembled WGS sequence"/>
</dbReference>